<gene>
    <name evidence="2" type="ORF">GCM10010393_52120</name>
</gene>
<feature type="compositionally biased region" description="Low complexity" evidence="1">
    <location>
        <begin position="13"/>
        <end position="30"/>
    </location>
</feature>
<reference evidence="3" key="1">
    <citation type="journal article" date="2019" name="Int. J. Syst. Evol. Microbiol.">
        <title>The Global Catalogue of Microorganisms (GCM) 10K type strain sequencing project: providing services to taxonomists for standard genome sequencing and annotation.</title>
        <authorList>
            <consortium name="The Broad Institute Genomics Platform"/>
            <consortium name="The Broad Institute Genome Sequencing Center for Infectious Disease"/>
            <person name="Wu L."/>
            <person name="Ma J."/>
        </authorList>
    </citation>
    <scope>NUCLEOTIDE SEQUENCE [LARGE SCALE GENOMIC DNA]</scope>
    <source>
        <strain evidence="3">JCM 5062</strain>
    </source>
</reference>
<feature type="compositionally biased region" description="Pro residues" evidence="1">
    <location>
        <begin position="57"/>
        <end position="69"/>
    </location>
</feature>
<protein>
    <submittedName>
        <fullName evidence="2">Uncharacterized protein</fullName>
    </submittedName>
</protein>
<dbReference type="EMBL" id="BAAASR010000032">
    <property type="protein sequence ID" value="GAA2512810.1"/>
    <property type="molecule type" value="Genomic_DNA"/>
</dbReference>
<keyword evidence="3" id="KW-1185">Reference proteome</keyword>
<evidence type="ECO:0000256" key="1">
    <source>
        <dbReference type="SAM" id="MobiDB-lite"/>
    </source>
</evidence>
<organism evidence="2 3">
    <name type="scientific">Streptomyces gobitricini</name>
    <dbReference type="NCBI Taxonomy" id="68211"/>
    <lineage>
        <taxon>Bacteria</taxon>
        <taxon>Bacillati</taxon>
        <taxon>Actinomycetota</taxon>
        <taxon>Actinomycetes</taxon>
        <taxon>Kitasatosporales</taxon>
        <taxon>Streptomycetaceae</taxon>
        <taxon>Streptomyces</taxon>
    </lineage>
</organism>
<evidence type="ECO:0000313" key="3">
    <source>
        <dbReference type="Proteomes" id="UP001499942"/>
    </source>
</evidence>
<evidence type="ECO:0000313" key="2">
    <source>
        <dbReference type="EMBL" id="GAA2512810.1"/>
    </source>
</evidence>
<sequence length="155" mass="15953">MTSPVLVRVVGGTPPRAALRPAALTRPAVGRPDRPPGVGPLSGARRSSADHHAVRPPAAPGAPSRPPLGPGGAPHLPGRLGARRAGGGAQRRVQGLPGPRTPEPKAPERPPGSSAVAQRRRREPARHSPGRPPGVGQPPTSPSRHRSTRTEEPQP</sequence>
<name>A0ABP6A978_9ACTN</name>
<accession>A0ABP6A978</accession>
<feature type="region of interest" description="Disordered" evidence="1">
    <location>
        <begin position="1"/>
        <end position="155"/>
    </location>
</feature>
<feature type="compositionally biased region" description="Pro residues" evidence="1">
    <location>
        <begin position="130"/>
        <end position="141"/>
    </location>
</feature>
<comment type="caution">
    <text evidence="2">The sequence shown here is derived from an EMBL/GenBank/DDBJ whole genome shotgun (WGS) entry which is preliminary data.</text>
</comment>
<proteinExistence type="predicted"/>
<dbReference type="Proteomes" id="UP001499942">
    <property type="component" value="Unassembled WGS sequence"/>
</dbReference>